<keyword evidence="4" id="KW-1185">Reference proteome</keyword>
<organism evidence="3 4">
    <name type="scientific">Elysia marginata</name>
    <dbReference type="NCBI Taxonomy" id="1093978"/>
    <lineage>
        <taxon>Eukaryota</taxon>
        <taxon>Metazoa</taxon>
        <taxon>Spiralia</taxon>
        <taxon>Lophotrochozoa</taxon>
        <taxon>Mollusca</taxon>
        <taxon>Gastropoda</taxon>
        <taxon>Heterobranchia</taxon>
        <taxon>Euthyneura</taxon>
        <taxon>Panpulmonata</taxon>
        <taxon>Sacoglossa</taxon>
        <taxon>Placobranchoidea</taxon>
        <taxon>Plakobranchidae</taxon>
        <taxon>Elysia</taxon>
    </lineage>
</organism>
<evidence type="ECO:0000256" key="1">
    <source>
        <dbReference type="SAM" id="MobiDB-lite"/>
    </source>
</evidence>
<evidence type="ECO:0000313" key="4">
    <source>
        <dbReference type="Proteomes" id="UP000762676"/>
    </source>
</evidence>
<dbReference type="Proteomes" id="UP000762676">
    <property type="component" value="Unassembled WGS sequence"/>
</dbReference>
<gene>
    <name evidence="3" type="ORF">ElyMa_003218600</name>
</gene>
<dbReference type="InterPro" id="IPR052954">
    <property type="entry name" value="GPCR-Ligand_Int"/>
</dbReference>
<dbReference type="EMBL" id="BMAT01006618">
    <property type="protein sequence ID" value="GFS16606.1"/>
    <property type="molecule type" value="Genomic_DNA"/>
</dbReference>
<feature type="transmembrane region" description="Helical" evidence="2">
    <location>
        <begin position="345"/>
        <end position="367"/>
    </location>
</feature>
<feature type="transmembrane region" description="Helical" evidence="2">
    <location>
        <begin position="59"/>
        <end position="82"/>
    </location>
</feature>
<dbReference type="PANTHER" id="PTHR46641">
    <property type="entry name" value="FMRFAMIDE RECEPTOR-RELATED"/>
    <property type="match status" value="1"/>
</dbReference>
<keyword evidence="2" id="KW-1133">Transmembrane helix</keyword>
<feature type="region of interest" description="Disordered" evidence="1">
    <location>
        <begin position="208"/>
        <end position="236"/>
    </location>
</feature>
<feature type="transmembrane region" description="Helical" evidence="2">
    <location>
        <begin position="140"/>
        <end position="160"/>
    </location>
</feature>
<evidence type="ECO:0000313" key="3">
    <source>
        <dbReference type="EMBL" id="GFS16606.1"/>
    </source>
</evidence>
<feature type="transmembrane region" description="Helical" evidence="2">
    <location>
        <begin position="30"/>
        <end position="47"/>
    </location>
</feature>
<dbReference type="AlphaFoldDB" id="A0AAV4J2Q4"/>
<feature type="transmembrane region" description="Helical" evidence="2">
    <location>
        <begin position="102"/>
        <end position="119"/>
    </location>
</feature>
<dbReference type="PANTHER" id="PTHR46641:SF25">
    <property type="entry name" value="CNMAMIDE RECEPTOR-RELATED"/>
    <property type="match status" value="1"/>
</dbReference>
<sequence>MAAQENSTDSPQEIHPLWISADTLDRSSSLVFLSVGIPGNLLAFITFRSFPKSVASFHFLCLTLADLLSLCLQILLRVIVWNDIVAIDTHRVGLGWKLLFNFTYYTSILANWTLVWLAAERLVSVAWPDQVKIYLTNMRARLNIFLQALLCYSFALIVTIKMDYFGVAWLVVFSTFYTLSPQMLVFLLCILLIKALLRVKRTQELRSSLRRGDDHHHHHHHHHNNHHKSSEKESMEDTKSVIEAAVTMSLMQRSQSDCGDFRLRPFDAPSKLLSVSNQKLSMSYGNIPKHAQSDKYSVGKSPSKLTINSKSTMTALDSHRASREEIKAEVLAALKEQVDLETAYTIMYLVCAFFFLALTIPHSVVNLKYVIDGVDRLQRHNDDHAEINFLLMLSLAFIYGNHSLKFYFYFASSALFRSQLWTALKDGMKAASSLCRRVVRGDACRRGDTGEVRIKVDRVDLEPGDATPSTASRADL</sequence>
<keyword evidence="2" id="KW-0472">Membrane</keyword>
<accession>A0AAV4J2Q4</accession>
<dbReference type="SUPFAM" id="SSF81321">
    <property type="entry name" value="Family A G protein-coupled receptor-like"/>
    <property type="match status" value="1"/>
</dbReference>
<feature type="transmembrane region" description="Helical" evidence="2">
    <location>
        <begin position="166"/>
        <end position="193"/>
    </location>
</feature>
<evidence type="ECO:0000256" key="2">
    <source>
        <dbReference type="SAM" id="Phobius"/>
    </source>
</evidence>
<keyword evidence="2" id="KW-0812">Transmembrane</keyword>
<dbReference type="CDD" id="cd00637">
    <property type="entry name" value="7tm_classA_rhodopsin-like"/>
    <property type="match status" value="1"/>
</dbReference>
<reference evidence="3 4" key="1">
    <citation type="journal article" date="2021" name="Elife">
        <title>Chloroplast acquisition without the gene transfer in kleptoplastic sea slugs, Plakobranchus ocellatus.</title>
        <authorList>
            <person name="Maeda T."/>
            <person name="Takahashi S."/>
            <person name="Yoshida T."/>
            <person name="Shimamura S."/>
            <person name="Takaki Y."/>
            <person name="Nagai Y."/>
            <person name="Toyoda A."/>
            <person name="Suzuki Y."/>
            <person name="Arimoto A."/>
            <person name="Ishii H."/>
            <person name="Satoh N."/>
            <person name="Nishiyama T."/>
            <person name="Hasebe M."/>
            <person name="Maruyama T."/>
            <person name="Minagawa J."/>
            <person name="Obokata J."/>
            <person name="Shigenobu S."/>
        </authorList>
    </citation>
    <scope>NUCLEOTIDE SEQUENCE [LARGE SCALE GENOMIC DNA]</scope>
</reference>
<feature type="transmembrane region" description="Helical" evidence="2">
    <location>
        <begin position="387"/>
        <end position="410"/>
    </location>
</feature>
<name>A0AAV4J2Q4_9GAST</name>
<evidence type="ECO:0008006" key="5">
    <source>
        <dbReference type="Google" id="ProtNLM"/>
    </source>
</evidence>
<comment type="caution">
    <text evidence="3">The sequence shown here is derived from an EMBL/GenBank/DDBJ whole genome shotgun (WGS) entry which is preliminary data.</text>
</comment>
<feature type="compositionally biased region" description="Basic residues" evidence="1">
    <location>
        <begin position="216"/>
        <end position="227"/>
    </location>
</feature>
<proteinExistence type="predicted"/>
<protein>
    <recommendedName>
        <fullName evidence="5">G-protein coupled receptors family 1 profile domain-containing protein</fullName>
    </recommendedName>
</protein>
<dbReference type="Gene3D" id="1.20.1070.10">
    <property type="entry name" value="Rhodopsin 7-helix transmembrane proteins"/>
    <property type="match status" value="2"/>
</dbReference>